<protein>
    <recommendedName>
        <fullName evidence="2">Glycosyltransferase 2-like domain-containing protein</fullName>
    </recommendedName>
</protein>
<dbReference type="Gene3D" id="3.40.50.12580">
    <property type="match status" value="1"/>
</dbReference>
<dbReference type="GO" id="GO:0016020">
    <property type="term" value="C:membrane"/>
    <property type="evidence" value="ECO:0007669"/>
    <property type="project" value="InterPro"/>
</dbReference>
<organism evidence="3 4">
    <name type="scientific">Bacillus safensis</name>
    <dbReference type="NCBI Taxonomy" id="561879"/>
    <lineage>
        <taxon>Bacteria</taxon>
        <taxon>Bacillati</taxon>
        <taxon>Bacillota</taxon>
        <taxon>Bacilli</taxon>
        <taxon>Bacillales</taxon>
        <taxon>Bacillaceae</taxon>
        <taxon>Bacillus</taxon>
    </lineage>
</organism>
<dbReference type="SUPFAM" id="SSF53756">
    <property type="entry name" value="UDP-Glycosyltransferase/glycogen phosphorylase"/>
    <property type="match status" value="1"/>
</dbReference>
<gene>
    <name evidence="3" type="ORF">BSA145_03495</name>
</gene>
<sequence>MRIEKKLNNSGCVPKKNRFKISVIIAAYNAEEYIKETIDSILNQDLDFQRYIQLIIVDDGSEDSTKDICNNVVLQYPNNVIYLYQENQGVSAARNKGLSYAEGDIINFLDSDDKWGLTTLGNALEYLNNNVDVNVVSARLSLFDAVTGDHPLNYKFDNIVTKTISLLEEPFNIQMNVSSSFIRKSAIKGRKFDTKLKYGEDTKFLFNILKDNPRLGLLSYTSGCYWYRKRSNQNSAMDRTLETKEYYLDTIKNLHLYILESFNGLIPKYAQFMLMYDLQWRLKIPHEKLSFLPEQSREDYYKHLNEIFKYIDDEIILNPLFAQLSPIMRLELLNIKYNKPDCQIELFEGHYWLFSHGHKIKNLSDWYLTQDGLFLKNNKLHLGFSMLNFLGNDVLEPVLIVNNKDVIKANKKIYLSKHYITDKWISSNTYYRFDLKLNAEINTLQIKYLLRNKKCIDIKNISSPVKTNFLRINKSFMKEFRNTSVIRKEPNTYDIRRNSIFDKLKKYLYTIKLLINKKTFKSGLYRSYALLNKNIKKKPIWVFMDRIDRGSDNAEVLFNKMANSNKIDCYFVINKNCPDFKRLNNSYPGKIVEYHSKKHHKLMIIADKFLCSHAEDYLFNPFGKKNGIYTRDLLDFEFVFLQHGVIQNDLSMWLNKSNKPIDKFITSSLFEKQSILDSYGYLEEEVLLTGIPRYDNLELSQKNNTRTIVIMPTWRPNLVKKSATKDDFVNSNYYKFYNELFSHEDLKDLLNKYRVKLQFVQHPRMAAKFNHYFSYSHIELMNDFSYSDLISNSDAILTDISSVSVDFAYLNKPVVYIHNELDQIYKNAVYNPGYFSFKDSGFGPICLTVEDLLKSIKVIIKNDFYNETKYEDRINNFFAFRDNKNSERVIQSIIGSNDVV</sequence>
<dbReference type="InterPro" id="IPR029044">
    <property type="entry name" value="Nucleotide-diphossugar_trans"/>
</dbReference>
<dbReference type="RefSeq" id="WP_075621632.1">
    <property type="nucleotide sequence ID" value="NZ_CP015607.1"/>
</dbReference>
<dbReference type="GO" id="GO:0047355">
    <property type="term" value="F:CDP-glycerol glycerophosphotransferase activity"/>
    <property type="evidence" value="ECO:0007669"/>
    <property type="project" value="InterPro"/>
</dbReference>
<comment type="similarity">
    <text evidence="1">Belongs to the glycosyltransferase 2 family.</text>
</comment>
<accession>A0A1L6ZEX4</accession>
<dbReference type="GO" id="GO:0016758">
    <property type="term" value="F:hexosyltransferase activity"/>
    <property type="evidence" value="ECO:0007669"/>
    <property type="project" value="UniProtKB-ARBA"/>
</dbReference>
<dbReference type="AlphaFoldDB" id="A0A1L6ZEX4"/>
<dbReference type="InterPro" id="IPR007554">
    <property type="entry name" value="Glycerophosphate_synth"/>
</dbReference>
<evidence type="ECO:0000259" key="2">
    <source>
        <dbReference type="Pfam" id="PF00535"/>
    </source>
</evidence>
<dbReference type="SUPFAM" id="SSF53448">
    <property type="entry name" value="Nucleotide-diphospho-sugar transferases"/>
    <property type="match status" value="1"/>
</dbReference>
<dbReference type="Gene3D" id="3.90.550.10">
    <property type="entry name" value="Spore Coat Polysaccharide Biosynthesis Protein SpsA, Chain A"/>
    <property type="match status" value="1"/>
</dbReference>
<evidence type="ECO:0000256" key="1">
    <source>
        <dbReference type="ARBA" id="ARBA00006739"/>
    </source>
</evidence>
<proteinExistence type="inferred from homology"/>
<dbReference type="PANTHER" id="PTHR22916">
    <property type="entry name" value="GLYCOSYLTRANSFERASE"/>
    <property type="match status" value="1"/>
</dbReference>
<evidence type="ECO:0000313" key="3">
    <source>
        <dbReference type="EMBL" id="APT45071.1"/>
    </source>
</evidence>
<name>A0A1L6ZEX4_BACIA</name>
<dbReference type="PANTHER" id="PTHR22916:SF3">
    <property type="entry name" value="UDP-GLCNAC:BETAGAL BETA-1,3-N-ACETYLGLUCOSAMINYLTRANSFERASE-LIKE PROTEIN 1"/>
    <property type="match status" value="1"/>
</dbReference>
<feature type="domain" description="Glycosyltransferase 2-like" evidence="2">
    <location>
        <begin position="22"/>
        <end position="185"/>
    </location>
</feature>
<dbReference type="EMBL" id="CP015607">
    <property type="protein sequence ID" value="APT45071.1"/>
    <property type="molecule type" value="Genomic_DNA"/>
</dbReference>
<evidence type="ECO:0000313" key="4">
    <source>
        <dbReference type="Proteomes" id="UP000185426"/>
    </source>
</evidence>
<reference evidence="3 4" key="1">
    <citation type="submission" date="2016-05" db="EMBL/GenBank/DDBJ databases">
        <title>Complete Genome and Methylome Analysis of Psychrotrophic Bacterial Isolates from Antarctic Lake Untersee.</title>
        <authorList>
            <person name="Fomenkov A."/>
            <person name="Akimov V.N."/>
            <person name="Vasilyeva L.V."/>
            <person name="Andersen D."/>
            <person name="Vincze T."/>
            <person name="Roberts R.J."/>
        </authorList>
    </citation>
    <scope>NUCLEOTIDE SEQUENCE [LARGE SCALE GENOMIC DNA]</scope>
    <source>
        <strain evidence="3 4">U14-5</strain>
    </source>
</reference>
<dbReference type="Pfam" id="PF00535">
    <property type="entry name" value="Glycos_transf_2"/>
    <property type="match status" value="1"/>
</dbReference>
<dbReference type="CDD" id="cd00761">
    <property type="entry name" value="Glyco_tranf_GTA_type"/>
    <property type="match status" value="1"/>
</dbReference>
<dbReference type="Proteomes" id="UP000185426">
    <property type="component" value="Chromosome"/>
</dbReference>
<dbReference type="InterPro" id="IPR043148">
    <property type="entry name" value="TagF_C"/>
</dbReference>
<dbReference type="Pfam" id="PF04464">
    <property type="entry name" value="Glyphos_transf"/>
    <property type="match status" value="1"/>
</dbReference>
<dbReference type="InterPro" id="IPR001173">
    <property type="entry name" value="Glyco_trans_2-like"/>
</dbReference>